<evidence type="ECO:0000313" key="4">
    <source>
        <dbReference type="EMBL" id="KAF6148071.1"/>
    </source>
</evidence>
<dbReference type="EMBL" id="JACGCM010001859">
    <property type="protein sequence ID" value="KAF6148071.1"/>
    <property type="molecule type" value="Genomic_DNA"/>
</dbReference>
<feature type="domain" description="Ternary complex factor MIP1 leucine-zipper" evidence="3">
    <location>
        <begin position="14"/>
        <end position="95"/>
    </location>
</feature>
<organism evidence="4 5">
    <name type="scientific">Kingdonia uniflora</name>
    <dbReference type="NCBI Taxonomy" id="39325"/>
    <lineage>
        <taxon>Eukaryota</taxon>
        <taxon>Viridiplantae</taxon>
        <taxon>Streptophyta</taxon>
        <taxon>Embryophyta</taxon>
        <taxon>Tracheophyta</taxon>
        <taxon>Spermatophyta</taxon>
        <taxon>Magnoliopsida</taxon>
        <taxon>Ranunculales</taxon>
        <taxon>Circaeasteraceae</taxon>
        <taxon>Kingdonia</taxon>
    </lineage>
</organism>
<dbReference type="Pfam" id="PF04784">
    <property type="entry name" value="DUF547"/>
    <property type="match status" value="1"/>
</dbReference>
<dbReference type="Pfam" id="PF14389">
    <property type="entry name" value="Lzipper-MIP1"/>
    <property type="match status" value="1"/>
</dbReference>
<keyword evidence="1" id="KW-0175">Coiled coil</keyword>
<dbReference type="PANTHER" id="PTHR46248:SF4">
    <property type="entry name" value="OS01G0147800 PROTEIN"/>
    <property type="match status" value="1"/>
</dbReference>
<proteinExistence type="predicted"/>
<protein>
    <recommendedName>
        <fullName evidence="6">DUF547 domain-containing protein</fullName>
    </recommendedName>
</protein>
<dbReference type="OrthoDB" id="418495at2759"/>
<gene>
    <name evidence="4" type="ORF">GIB67_024246</name>
</gene>
<evidence type="ECO:0008006" key="6">
    <source>
        <dbReference type="Google" id="ProtNLM"/>
    </source>
</evidence>
<dbReference type="AlphaFoldDB" id="A0A7J7LZK1"/>
<feature type="domain" description="DUF547" evidence="2">
    <location>
        <begin position="296"/>
        <end position="427"/>
    </location>
</feature>
<dbReference type="PANTHER" id="PTHR46248">
    <property type="entry name" value="EXPRESSED PROTEIN"/>
    <property type="match status" value="1"/>
</dbReference>
<dbReference type="Proteomes" id="UP000541444">
    <property type="component" value="Unassembled WGS sequence"/>
</dbReference>
<name>A0A7J7LZK1_9MAGN</name>
<feature type="coiled-coil region" evidence="1">
    <location>
        <begin position="4"/>
        <end position="31"/>
    </location>
</feature>
<sequence length="508" mass="58918">MKFEDLLMQRNEEQQHKRLDLENEVVQLQTDLCKEQKQNRALRCALHGPVASRSTLSQFLPLQVRVLLAKVAMVEEEIMYLKRKVEDLKVCLHEERKQNRECDVLQQQQKLHFCQFRNEREESRGFHKPQRPPYHTVDIRRQRWIRDSKASMAPEAENPAMFISLNDHETSTERPNRLSEKLIKCLISIFLKLNHPSAQPDCKGSVKLSLSCLNSKGLVSKTSFNCKEPVFFFNESNSILDPYGRVNDGTVRDIGPYKNFIQFTRNSLDLSHLPDCFSANEKLRFLMQKLCTVDLSFLTYKQKLAFWINIYNACIMQAFLQHGLPSTPDKLLTLMNKAALNVGGIVLNALAIEHFILRYPCNSESNFIEKGSIDEKEKLLQRAYGLGYPEDNVTFALCRGNWSSPPLRVYTAEDAVNELGRTKAEYLEASVGVIYKKKIIVPRLLLWHTRKFAESMESLLEWIYSQLSRPGLLKQSILECLNVEKNSQIMKMVEIQPYESEFRYLLSI</sequence>
<accession>A0A7J7LZK1</accession>
<keyword evidence="5" id="KW-1185">Reference proteome</keyword>
<dbReference type="InterPro" id="IPR025757">
    <property type="entry name" value="MIP1_Leuzipper"/>
</dbReference>
<evidence type="ECO:0000256" key="1">
    <source>
        <dbReference type="SAM" id="Coils"/>
    </source>
</evidence>
<comment type="caution">
    <text evidence="4">The sequence shown here is derived from an EMBL/GenBank/DDBJ whole genome shotgun (WGS) entry which is preliminary data.</text>
</comment>
<evidence type="ECO:0000259" key="2">
    <source>
        <dbReference type="Pfam" id="PF04784"/>
    </source>
</evidence>
<dbReference type="InterPro" id="IPR006869">
    <property type="entry name" value="DUF547"/>
</dbReference>
<reference evidence="4 5" key="1">
    <citation type="journal article" date="2020" name="IScience">
        <title>Genome Sequencing of the Endangered Kingdonia uniflora (Circaeasteraceae, Ranunculales) Reveals Potential Mechanisms of Evolutionary Specialization.</title>
        <authorList>
            <person name="Sun Y."/>
            <person name="Deng T."/>
            <person name="Zhang A."/>
            <person name="Moore M.J."/>
            <person name="Landis J.B."/>
            <person name="Lin N."/>
            <person name="Zhang H."/>
            <person name="Zhang X."/>
            <person name="Huang J."/>
            <person name="Zhang X."/>
            <person name="Sun H."/>
            <person name="Wang H."/>
        </authorList>
    </citation>
    <scope>NUCLEOTIDE SEQUENCE [LARGE SCALE GENOMIC DNA]</scope>
    <source>
        <strain evidence="4">TB1705</strain>
        <tissue evidence="4">Leaf</tissue>
    </source>
</reference>
<evidence type="ECO:0000259" key="3">
    <source>
        <dbReference type="Pfam" id="PF14389"/>
    </source>
</evidence>
<evidence type="ECO:0000313" key="5">
    <source>
        <dbReference type="Proteomes" id="UP000541444"/>
    </source>
</evidence>